<comment type="caution">
    <text evidence="2">The sequence shown here is derived from an EMBL/GenBank/DDBJ whole genome shotgun (WGS) entry which is preliminary data.</text>
</comment>
<evidence type="ECO:0008006" key="4">
    <source>
        <dbReference type="Google" id="ProtNLM"/>
    </source>
</evidence>
<dbReference type="SUPFAM" id="SSF53067">
    <property type="entry name" value="Actin-like ATPase domain"/>
    <property type="match status" value="1"/>
</dbReference>
<proteinExistence type="inferred from homology"/>
<dbReference type="Gene3D" id="3.30.420.40">
    <property type="match status" value="2"/>
</dbReference>
<dbReference type="Pfam" id="PF00480">
    <property type="entry name" value="ROK"/>
    <property type="match status" value="1"/>
</dbReference>
<dbReference type="PANTHER" id="PTHR18964:SF149">
    <property type="entry name" value="BIFUNCTIONAL UDP-N-ACETYLGLUCOSAMINE 2-EPIMERASE_N-ACETYLMANNOSAMINE KINASE"/>
    <property type="match status" value="1"/>
</dbReference>
<evidence type="ECO:0000313" key="2">
    <source>
        <dbReference type="EMBL" id="KIL41956.1"/>
    </source>
</evidence>
<reference evidence="2 3" key="1">
    <citation type="submission" date="2014-12" db="EMBL/GenBank/DDBJ databases">
        <title>Draft genome sequence of Paenibacillus kamchatkensis strain B-2647.</title>
        <authorList>
            <person name="Karlyshev A.V."/>
            <person name="Kudryashova E.B."/>
        </authorList>
    </citation>
    <scope>NUCLEOTIDE SEQUENCE [LARGE SCALE GENOMIC DNA]</scope>
    <source>
        <strain evidence="2 3">VKM B-2647</strain>
    </source>
</reference>
<dbReference type="InterPro" id="IPR000600">
    <property type="entry name" value="ROK"/>
</dbReference>
<dbReference type="RefSeq" id="WP_041045720.1">
    <property type="nucleotide sequence ID" value="NZ_JXAK01000004.1"/>
</dbReference>
<dbReference type="Proteomes" id="UP000031967">
    <property type="component" value="Unassembled WGS sequence"/>
</dbReference>
<keyword evidence="3" id="KW-1185">Reference proteome</keyword>
<dbReference type="InterPro" id="IPR043129">
    <property type="entry name" value="ATPase_NBD"/>
</dbReference>
<gene>
    <name evidence="2" type="ORF">SD70_03560</name>
</gene>
<name>A0ABR5ALR0_9BACL</name>
<sequence length="321" mass="33452">MGHAVVGVDVGGTSTVVGVFNEEMQLVAKRDIPTLKPDFPAITSKPAAFFDYLAETIEELVQGAGYARQLSKVGAGVPGRVDPIRGKALGASNLGWADVAFAEEMSARLGVPVYIDNDVRIYTLGEMIAGAGRGYSNMIGVTLGTGMAAALIVDGKMIRGSGFYAGEIGHDIVPGNNSLCNCGKRGCLETIASATGIARLAREAVASGKETILRRHEGTITSRDVYEACLQGDRLAKELFLYVGTTLAGKLLTAVYLLNPEAIVIGGGAAAAGEFLLEPIRTWIASNYPKYGELKVCAGVLGDSAGLIGAAAFASRQSDYL</sequence>
<accession>A0ABR5ALR0</accession>
<comment type="similarity">
    <text evidence="1">Belongs to the ROK (NagC/XylR) family.</text>
</comment>
<evidence type="ECO:0000256" key="1">
    <source>
        <dbReference type="ARBA" id="ARBA00006479"/>
    </source>
</evidence>
<organism evidence="2 3">
    <name type="scientific">Gordoniibacillus kamchatkensis</name>
    <dbReference type="NCBI Taxonomy" id="1590651"/>
    <lineage>
        <taxon>Bacteria</taxon>
        <taxon>Bacillati</taxon>
        <taxon>Bacillota</taxon>
        <taxon>Bacilli</taxon>
        <taxon>Bacillales</taxon>
        <taxon>Paenibacillaceae</taxon>
        <taxon>Gordoniibacillus</taxon>
    </lineage>
</organism>
<dbReference type="PANTHER" id="PTHR18964">
    <property type="entry name" value="ROK (REPRESSOR, ORF, KINASE) FAMILY"/>
    <property type="match status" value="1"/>
</dbReference>
<evidence type="ECO:0000313" key="3">
    <source>
        <dbReference type="Proteomes" id="UP000031967"/>
    </source>
</evidence>
<dbReference type="EMBL" id="JXAK01000004">
    <property type="protein sequence ID" value="KIL41956.1"/>
    <property type="molecule type" value="Genomic_DNA"/>
</dbReference>
<protein>
    <recommendedName>
        <fullName evidence="4">Glucokinase</fullName>
    </recommendedName>
</protein>